<keyword evidence="6 7" id="KW-0472">Membrane</keyword>
<dbReference type="EMBL" id="AP028679">
    <property type="protein sequence ID" value="BEQ14218.1"/>
    <property type="molecule type" value="Genomic_DNA"/>
</dbReference>
<dbReference type="KEGG" id="dmp:FAK_12840"/>
<evidence type="ECO:0000256" key="1">
    <source>
        <dbReference type="ARBA" id="ARBA00004141"/>
    </source>
</evidence>
<accession>A0AAU9EWX9</accession>
<dbReference type="InterPro" id="IPR002524">
    <property type="entry name" value="Cation_efflux"/>
</dbReference>
<keyword evidence="4 7" id="KW-0812">Transmembrane</keyword>
<evidence type="ECO:0000256" key="2">
    <source>
        <dbReference type="ARBA" id="ARBA00008114"/>
    </source>
</evidence>
<dbReference type="InterPro" id="IPR036837">
    <property type="entry name" value="Cation_efflux_CTD_sf"/>
</dbReference>
<feature type="domain" description="Cation efflux protein cytoplasmic" evidence="9">
    <location>
        <begin position="215"/>
        <end position="292"/>
    </location>
</feature>
<evidence type="ECO:0000256" key="4">
    <source>
        <dbReference type="ARBA" id="ARBA00022692"/>
    </source>
</evidence>
<evidence type="ECO:0000256" key="3">
    <source>
        <dbReference type="ARBA" id="ARBA00022448"/>
    </source>
</evidence>
<dbReference type="PANTHER" id="PTHR43840">
    <property type="entry name" value="MITOCHONDRIAL METAL TRANSPORTER 1-RELATED"/>
    <property type="match status" value="1"/>
</dbReference>
<comment type="similarity">
    <text evidence="2">Belongs to the cation diffusion facilitator (CDF) transporter (TC 2.A.4) family.</text>
</comment>
<evidence type="ECO:0000313" key="11">
    <source>
        <dbReference type="Proteomes" id="UP001366166"/>
    </source>
</evidence>
<dbReference type="AlphaFoldDB" id="A0AAU9EWX9"/>
<dbReference type="SUPFAM" id="SSF161111">
    <property type="entry name" value="Cation efflux protein transmembrane domain-like"/>
    <property type="match status" value="1"/>
</dbReference>
<dbReference type="InterPro" id="IPR027470">
    <property type="entry name" value="Cation_efflux_CTD"/>
</dbReference>
<reference evidence="11" key="1">
    <citation type="journal article" date="2023" name="Arch. Microbiol.">
        <title>Desulfoferula mesophilus gen. nov. sp. nov., a mesophilic sulfate-reducing bacterium isolated from a brackish lake sediment.</title>
        <authorList>
            <person name="Watanabe T."/>
            <person name="Yabe T."/>
            <person name="Tsuji J.M."/>
            <person name="Fukui M."/>
        </authorList>
    </citation>
    <scope>NUCLEOTIDE SEQUENCE [LARGE SCALE GENOMIC DNA]</scope>
    <source>
        <strain evidence="11">12FAK</strain>
    </source>
</reference>
<keyword evidence="5 7" id="KW-1133">Transmembrane helix</keyword>
<comment type="subcellular location">
    <subcellularLocation>
        <location evidence="1">Membrane</location>
        <topology evidence="1">Multi-pass membrane protein</topology>
    </subcellularLocation>
</comment>
<feature type="transmembrane region" description="Helical" evidence="7">
    <location>
        <begin position="15"/>
        <end position="36"/>
    </location>
</feature>
<dbReference type="GO" id="GO:0008324">
    <property type="term" value="F:monoatomic cation transmembrane transporter activity"/>
    <property type="evidence" value="ECO:0007669"/>
    <property type="project" value="InterPro"/>
</dbReference>
<evidence type="ECO:0000259" key="9">
    <source>
        <dbReference type="Pfam" id="PF16916"/>
    </source>
</evidence>
<dbReference type="GO" id="GO:0016020">
    <property type="term" value="C:membrane"/>
    <property type="evidence" value="ECO:0007669"/>
    <property type="project" value="UniProtKB-SubCell"/>
</dbReference>
<dbReference type="NCBIfam" id="TIGR01297">
    <property type="entry name" value="CDF"/>
    <property type="match status" value="1"/>
</dbReference>
<name>A0AAU9EWX9_9BACT</name>
<keyword evidence="3" id="KW-0813">Transport</keyword>
<feature type="transmembrane region" description="Helical" evidence="7">
    <location>
        <begin position="84"/>
        <end position="105"/>
    </location>
</feature>
<dbReference type="InterPro" id="IPR050291">
    <property type="entry name" value="CDF_Transporter"/>
</dbReference>
<evidence type="ECO:0000256" key="6">
    <source>
        <dbReference type="ARBA" id="ARBA00023136"/>
    </source>
</evidence>
<evidence type="ECO:0000313" key="10">
    <source>
        <dbReference type="EMBL" id="BEQ14218.1"/>
    </source>
</evidence>
<evidence type="ECO:0008006" key="12">
    <source>
        <dbReference type="Google" id="ProtNLM"/>
    </source>
</evidence>
<keyword evidence="11" id="KW-1185">Reference proteome</keyword>
<organism evidence="10 11">
    <name type="scientific">Desulfoferula mesophila</name>
    <dbReference type="NCBI Taxonomy" id="3058419"/>
    <lineage>
        <taxon>Bacteria</taxon>
        <taxon>Pseudomonadati</taxon>
        <taxon>Thermodesulfobacteriota</taxon>
        <taxon>Desulfarculia</taxon>
        <taxon>Desulfarculales</taxon>
        <taxon>Desulfarculaceae</taxon>
        <taxon>Desulfoferula</taxon>
    </lineage>
</organism>
<sequence>MGLDQQNQSKDGRRVTWVGALVNLLLALGKLLAGVYGNSQAMIADAAHSLSDLVTDAVVLLGLRWGRSDPDDRHPFGHGRIETFSSLVVGAVLAALAVGLGYDAISQLIRGDEHHPNWLALAAAVASILAKEALYHYTVRVGRRIKSQAVMANAWHHRSDALSSVAVLVGVAGAMINPAWHSLDAWAALVVSLLILKVGGAVLWDALKEMVDTAPSTEVLEHIKQCALGVPGVQQVHDLKVRSLGGRYQMQVHVVVDGNLKVIQGHDIAKEVERCLEEELQDVDEVIVHVDPAAGQ</sequence>
<dbReference type="RefSeq" id="WP_338605935.1">
    <property type="nucleotide sequence ID" value="NZ_AP028679.1"/>
</dbReference>
<dbReference type="Gene3D" id="1.20.1510.10">
    <property type="entry name" value="Cation efflux protein transmembrane domain"/>
    <property type="match status" value="1"/>
</dbReference>
<dbReference type="PANTHER" id="PTHR43840:SF15">
    <property type="entry name" value="MITOCHONDRIAL METAL TRANSPORTER 1-RELATED"/>
    <property type="match status" value="1"/>
</dbReference>
<dbReference type="Pfam" id="PF01545">
    <property type="entry name" value="Cation_efflux"/>
    <property type="match status" value="1"/>
</dbReference>
<evidence type="ECO:0000259" key="8">
    <source>
        <dbReference type="Pfam" id="PF01545"/>
    </source>
</evidence>
<feature type="transmembrane region" description="Helical" evidence="7">
    <location>
        <begin position="117"/>
        <end position="139"/>
    </location>
</feature>
<feature type="domain" description="Cation efflux protein transmembrane" evidence="8">
    <location>
        <begin position="17"/>
        <end position="210"/>
    </location>
</feature>
<dbReference type="InterPro" id="IPR027469">
    <property type="entry name" value="Cation_efflux_TMD_sf"/>
</dbReference>
<evidence type="ECO:0000256" key="5">
    <source>
        <dbReference type="ARBA" id="ARBA00022989"/>
    </source>
</evidence>
<gene>
    <name evidence="10" type="ORF">FAK_12840</name>
</gene>
<protein>
    <recommendedName>
        <fullName evidence="12">Cation diffusion facilitator family transporter</fullName>
    </recommendedName>
</protein>
<feature type="transmembrane region" description="Helical" evidence="7">
    <location>
        <begin position="160"/>
        <end position="180"/>
    </location>
</feature>
<evidence type="ECO:0000256" key="7">
    <source>
        <dbReference type="SAM" id="Phobius"/>
    </source>
</evidence>
<dbReference type="InterPro" id="IPR058533">
    <property type="entry name" value="Cation_efflux_TM"/>
</dbReference>
<proteinExistence type="inferred from homology"/>
<dbReference type="SUPFAM" id="SSF160240">
    <property type="entry name" value="Cation efflux protein cytoplasmic domain-like"/>
    <property type="match status" value="1"/>
</dbReference>
<dbReference type="FunFam" id="1.20.1510.10:FF:000006">
    <property type="entry name" value="Divalent cation efflux transporter"/>
    <property type="match status" value="1"/>
</dbReference>
<dbReference type="Proteomes" id="UP001366166">
    <property type="component" value="Chromosome"/>
</dbReference>
<dbReference type="Gene3D" id="3.30.70.1350">
    <property type="entry name" value="Cation efflux protein, cytoplasmic domain"/>
    <property type="match status" value="1"/>
</dbReference>
<feature type="transmembrane region" description="Helical" evidence="7">
    <location>
        <begin position="186"/>
        <end position="207"/>
    </location>
</feature>
<dbReference type="Pfam" id="PF16916">
    <property type="entry name" value="ZT_dimer"/>
    <property type="match status" value="1"/>
</dbReference>